<feature type="transmembrane region" description="Helical" evidence="6">
    <location>
        <begin position="237"/>
        <end position="261"/>
    </location>
</feature>
<dbReference type="EMBL" id="CP003495">
    <property type="protein sequence ID" value="AFY30279.1"/>
    <property type="molecule type" value="Genomic_DNA"/>
</dbReference>
<dbReference type="PANTHER" id="PTHR22773">
    <property type="entry name" value="NADH DEHYDROGENASE"/>
    <property type="match status" value="1"/>
</dbReference>
<evidence type="ECO:0000256" key="6">
    <source>
        <dbReference type="HAMAP-Rule" id="MF_00445"/>
    </source>
</evidence>
<evidence type="ECO:0000259" key="9">
    <source>
        <dbReference type="Pfam" id="PF00361"/>
    </source>
</evidence>
<evidence type="ECO:0000256" key="7">
    <source>
        <dbReference type="RuleBase" id="RU000320"/>
    </source>
</evidence>
<dbReference type="GO" id="GO:0031676">
    <property type="term" value="C:plasma membrane-derived thylakoid membrane"/>
    <property type="evidence" value="ECO:0007669"/>
    <property type="project" value="UniProtKB-SubCell"/>
</dbReference>
<organism evidence="10 11">
    <name type="scientific">Cyanobium gracile (strain ATCC 27147 / PCC 6307)</name>
    <dbReference type="NCBI Taxonomy" id="292564"/>
    <lineage>
        <taxon>Bacteria</taxon>
        <taxon>Bacillati</taxon>
        <taxon>Cyanobacteriota</taxon>
        <taxon>Cyanophyceae</taxon>
        <taxon>Synechococcales</taxon>
        <taxon>Prochlorococcaceae</taxon>
        <taxon>Cyanobium</taxon>
    </lineage>
</organism>
<keyword evidence="4 6" id="KW-0472">Membrane</keyword>
<feature type="transmembrane region" description="Helical" evidence="6">
    <location>
        <begin position="355"/>
        <end position="380"/>
    </location>
</feature>
<dbReference type="Pfam" id="PF00361">
    <property type="entry name" value="Proton_antipo_M"/>
    <property type="match status" value="1"/>
</dbReference>
<feature type="transmembrane region" description="Helical" evidence="6">
    <location>
        <begin position="436"/>
        <end position="456"/>
    </location>
</feature>
<dbReference type="GO" id="GO:0048038">
    <property type="term" value="F:quinone binding"/>
    <property type="evidence" value="ECO:0007669"/>
    <property type="project" value="UniProtKB-KW"/>
</dbReference>
<protein>
    <recommendedName>
        <fullName evidence="6">NAD(P)H-quinone oxidoreductase subunit 2</fullName>
        <ecNumber evidence="6">7.1.1.-</ecNumber>
    </recommendedName>
    <alternativeName>
        <fullName evidence="6">NAD(P)H dehydrogenase subunit 2</fullName>
    </alternativeName>
    <alternativeName>
        <fullName evidence="6">NADH-plastoquinone oxidoreductase subunit 2</fullName>
    </alternativeName>
    <alternativeName>
        <fullName evidence="6">NDH-1, subunit 2</fullName>
    </alternativeName>
</protein>
<keyword evidence="2 6" id="KW-0812">Transmembrane</keyword>
<comment type="function">
    <text evidence="6">NDH-1 shuttles electrons from an unknown electron donor, via FMN and iron-sulfur (Fe-S) centers, to quinones in the respiratory and/or the photosynthetic chain. The immediate electron acceptor for the enzyme in this species is believed to be plastoquinone. Couples the redox reaction to proton translocation, and thus conserves the redox energy in a proton gradient. Cyanobacterial NDH-1 also plays a role in inorganic carbon-concentration.</text>
</comment>
<dbReference type="Proteomes" id="UP000010388">
    <property type="component" value="Chromosome"/>
</dbReference>
<dbReference type="GO" id="GO:0042773">
    <property type="term" value="P:ATP synthesis coupled electron transport"/>
    <property type="evidence" value="ECO:0007669"/>
    <property type="project" value="InterPro"/>
</dbReference>
<evidence type="ECO:0000256" key="4">
    <source>
        <dbReference type="ARBA" id="ARBA00023136"/>
    </source>
</evidence>
<proteinExistence type="inferred from homology"/>
<feature type="transmembrane region" description="Helical" evidence="6">
    <location>
        <begin position="71"/>
        <end position="90"/>
    </location>
</feature>
<dbReference type="STRING" id="292564.Cyagr_3200"/>
<dbReference type="GO" id="GO:0019684">
    <property type="term" value="P:photosynthesis, light reaction"/>
    <property type="evidence" value="ECO:0007669"/>
    <property type="project" value="UniProtKB-UniRule"/>
</dbReference>
<keyword evidence="3 6" id="KW-1133">Transmembrane helix</keyword>
<gene>
    <name evidence="6" type="primary">ndhB</name>
    <name evidence="10" type="ordered locus">Cyagr_3200</name>
</gene>
<feature type="domain" description="NADH:quinone oxidoreductase/Mrp antiporter transmembrane" evidence="9">
    <location>
        <begin position="158"/>
        <end position="450"/>
    </location>
</feature>
<feature type="transmembrane region" description="Helical" evidence="6">
    <location>
        <begin position="401"/>
        <end position="430"/>
    </location>
</feature>
<comment type="catalytic activity">
    <reaction evidence="6">
        <text>a plastoquinone + NADPH + (n+1) H(+)(in) = a plastoquinol + NADP(+) + n H(+)(out)</text>
        <dbReference type="Rhea" id="RHEA:42612"/>
        <dbReference type="Rhea" id="RHEA-COMP:9561"/>
        <dbReference type="Rhea" id="RHEA-COMP:9562"/>
        <dbReference type="ChEBI" id="CHEBI:15378"/>
        <dbReference type="ChEBI" id="CHEBI:17757"/>
        <dbReference type="ChEBI" id="CHEBI:57783"/>
        <dbReference type="ChEBI" id="CHEBI:58349"/>
        <dbReference type="ChEBI" id="CHEBI:62192"/>
    </reaction>
</comment>
<dbReference type="EC" id="7.1.1.-" evidence="6"/>
<evidence type="ECO:0000256" key="8">
    <source>
        <dbReference type="SAM" id="SignalP"/>
    </source>
</evidence>
<dbReference type="GO" id="GO:0008137">
    <property type="term" value="F:NADH dehydrogenase (ubiquinone) activity"/>
    <property type="evidence" value="ECO:0007669"/>
    <property type="project" value="InterPro"/>
</dbReference>
<dbReference type="HAMAP" id="MF_00445">
    <property type="entry name" value="NDH1_NuoN_1"/>
    <property type="match status" value="1"/>
</dbReference>
<comment type="function">
    <text evidence="5">NDH-1 shuttles electrons from NAD(P)H, via FMN and iron-sulfur (Fe-S) centers, to quinones in the respiratory chain. The immediate electron acceptor for the enzyme in this species is believed to be plastoquinone. Couples the redox reaction to proton translocation (for every two electrons transferred, four hydrogen ions are translocated across the cytoplasmic membrane), and thus conserves the redox energy in a proton gradient.</text>
</comment>
<comment type="similarity">
    <text evidence="6">Belongs to the complex I subunit 2 family.</text>
</comment>
<dbReference type="HOGENOM" id="CLU_007100_1_2_3"/>
<feature type="transmembrane region" description="Helical" evidence="6">
    <location>
        <begin position="306"/>
        <end position="325"/>
    </location>
</feature>
<feature type="transmembrane region" description="Helical" evidence="6">
    <location>
        <begin position="193"/>
        <end position="217"/>
    </location>
</feature>
<name>K9PCH4_CYAGP</name>
<accession>K9PCH4</accession>
<feature type="transmembrane region" description="Helical" evidence="6">
    <location>
        <begin position="110"/>
        <end position="131"/>
    </location>
</feature>
<keyword evidence="6" id="KW-0874">Quinone</keyword>
<evidence type="ECO:0000256" key="3">
    <source>
        <dbReference type="ARBA" id="ARBA00022989"/>
    </source>
</evidence>
<evidence type="ECO:0000256" key="2">
    <source>
        <dbReference type="ARBA" id="ARBA00022692"/>
    </source>
</evidence>
<feature type="transmembrane region" description="Helical" evidence="6">
    <location>
        <begin position="138"/>
        <end position="155"/>
    </location>
</feature>
<keyword evidence="6" id="KW-0520">NAD</keyword>
<keyword evidence="6" id="KW-0793">Thylakoid</keyword>
<feature type="chain" id="PRO_5003934603" description="NAD(P)H-quinone oxidoreductase subunit 2" evidence="8">
    <location>
        <begin position="23"/>
        <end position="538"/>
    </location>
</feature>
<evidence type="ECO:0000313" key="10">
    <source>
        <dbReference type="EMBL" id="AFY30279.1"/>
    </source>
</evidence>
<dbReference type="KEGG" id="cgc:Cyagr_3200"/>
<comment type="catalytic activity">
    <reaction evidence="6">
        <text>a plastoquinone + NADH + (n+1) H(+)(in) = a plastoquinol + NAD(+) + n H(+)(out)</text>
        <dbReference type="Rhea" id="RHEA:42608"/>
        <dbReference type="Rhea" id="RHEA-COMP:9561"/>
        <dbReference type="Rhea" id="RHEA-COMP:9562"/>
        <dbReference type="ChEBI" id="CHEBI:15378"/>
        <dbReference type="ChEBI" id="CHEBI:17757"/>
        <dbReference type="ChEBI" id="CHEBI:57540"/>
        <dbReference type="ChEBI" id="CHEBI:57945"/>
        <dbReference type="ChEBI" id="CHEBI:62192"/>
    </reaction>
</comment>
<feature type="transmembrane region" description="Helical" evidence="6">
    <location>
        <begin position="273"/>
        <end position="294"/>
    </location>
</feature>
<comment type="subcellular location">
    <subcellularLocation>
        <location evidence="6">Cellular thylakoid membrane</location>
        <topology evidence="6">Multi-pass membrane protein</topology>
    </subcellularLocation>
    <subcellularLocation>
        <location evidence="1">Endomembrane system</location>
        <topology evidence="1">Multi-pass membrane protein</topology>
    </subcellularLocation>
    <subcellularLocation>
        <location evidence="7">Membrane</location>
        <topology evidence="7">Multi-pass membrane protein</topology>
    </subcellularLocation>
</comment>
<keyword evidence="8" id="KW-0732">Signal</keyword>
<evidence type="ECO:0000256" key="1">
    <source>
        <dbReference type="ARBA" id="ARBA00004127"/>
    </source>
</evidence>
<feature type="transmembrane region" description="Helical" evidence="6">
    <location>
        <begin position="492"/>
        <end position="512"/>
    </location>
</feature>
<dbReference type="NCBIfam" id="NF002701">
    <property type="entry name" value="PRK02504.1"/>
    <property type="match status" value="1"/>
</dbReference>
<dbReference type="NCBIfam" id="TIGR01770">
    <property type="entry name" value="NDH_I_N"/>
    <property type="match status" value="1"/>
</dbReference>
<feature type="signal peptide" evidence="8">
    <location>
        <begin position="1"/>
        <end position="22"/>
    </location>
</feature>
<feature type="transmembrane region" description="Helical" evidence="6">
    <location>
        <begin position="38"/>
        <end position="59"/>
    </location>
</feature>
<evidence type="ECO:0000256" key="5">
    <source>
        <dbReference type="ARBA" id="ARBA00025624"/>
    </source>
</evidence>
<dbReference type="AlphaFoldDB" id="K9PCH4"/>
<dbReference type="InterPro" id="IPR010096">
    <property type="entry name" value="NADH-Q_OxRdtase_suN/2"/>
</dbReference>
<comment type="subunit">
    <text evidence="6">NDH-1 can be composed of about 15 different subunits; different subcomplexes with different compositions have been identified which probably have different functions.</text>
</comment>
<keyword evidence="6" id="KW-0813">Transport</keyword>
<keyword evidence="6" id="KW-0618">Plastoquinone</keyword>
<keyword evidence="6" id="KW-0521">NADP</keyword>
<dbReference type="GO" id="GO:0016655">
    <property type="term" value="F:oxidoreductase activity, acting on NAD(P)H, quinone or similar compound as acceptor"/>
    <property type="evidence" value="ECO:0007669"/>
    <property type="project" value="UniProtKB-UniRule"/>
</dbReference>
<dbReference type="eggNOG" id="COG1007">
    <property type="taxonomic scope" value="Bacteria"/>
</dbReference>
<keyword evidence="6" id="KW-1278">Translocase</keyword>
<dbReference type="InterPro" id="IPR001750">
    <property type="entry name" value="ND/Mrp_TM"/>
</dbReference>
<reference evidence="11" key="1">
    <citation type="journal article" date="2013" name="Proc. Natl. Acad. Sci. U.S.A.">
        <title>Improving the coverage of the cyanobacterial phylum using diversity-driven genome sequencing.</title>
        <authorList>
            <person name="Shih P.M."/>
            <person name="Wu D."/>
            <person name="Latifi A."/>
            <person name="Axen S.D."/>
            <person name="Fewer D.P."/>
            <person name="Talla E."/>
            <person name="Calteau A."/>
            <person name="Cai F."/>
            <person name="Tandeau de Marsac N."/>
            <person name="Rippka R."/>
            <person name="Herdman M."/>
            <person name="Sivonen K."/>
            <person name="Coursin T."/>
            <person name="Laurent T."/>
            <person name="Goodwin L."/>
            <person name="Nolan M."/>
            <person name="Davenport K.W."/>
            <person name="Han C.S."/>
            <person name="Rubin E.M."/>
            <person name="Eisen J.A."/>
            <person name="Woyke T."/>
            <person name="Gugger M."/>
            <person name="Kerfeld C.A."/>
        </authorList>
    </citation>
    <scope>NUCLEOTIDE SEQUENCE [LARGE SCALE GENOMIC DNA]</scope>
    <source>
        <strain evidence="11">ATCC 27147 / PCC 6307</strain>
    </source>
</reference>
<dbReference type="GO" id="GO:0012505">
    <property type="term" value="C:endomembrane system"/>
    <property type="evidence" value="ECO:0007669"/>
    <property type="project" value="UniProtKB-SubCell"/>
</dbReference>
<sequence>MADLFLAAASSVTPAATTAASAADAIASGLGTGALALQLNAGAIAPEAAVLLTLVVCLVVDLAGEKAASRWVPPICYGGLGASLVLLALQWNSPLEPSFLGSFLADNLAIAFRAVVAASTLISLLLSWRYVERSGTPMGEYAAILLAATLGAMFLCGSTDLVSIFISLETLSVASYLLAGYMKRDARSSEAALKYLLVGSAAAAVFLYGASLLYGLSGGATSLATIGLALQTSASPITALALVFVLATVAFKIAAVPFHQWTPDVYEGSPTPVVAFLSVGSKAAGFALAVRLLVGCFESFDAQWKFLFTVLAVLSMVLGNVVALAQTSMKRMLAYSSIGQAGFVMIGLVCGTEDGFSAMVLYMAAYLFMNLGAFACIILFSLRTGSDRIADYAGLYQKDPLITLGLSLCLLSLGGIPPMLGFFGKIYLFFAGWADHQYLLVVVGLVTSVVSIYYYISVIKMMVVKEPQEASDVVKAYPAITWNLAGMQPLRAALVGCVVITAVGGVLSSPLFDWASSTVAGTPILQQAIAATAIAPLG</sequence>
<evidence type="ECO:0000313" key="11">
    <source>
        <dbReference type="Proteomes" id="UP000010388"/>
    </source>
</evidence>